<keyword evidence="1 2" id="KW-0238">DNA-binding</keyword>
<protein>
    <submittedName>
        <fullName evidence="4">TetR family transcriptional regulator</fullName>
    </submittedName>
</protein>
<feature type="domain" description="HTH tetR-type" evidence="3">
    <location>
        <begin position="10"/>
        <end position="70"/>
    </location>
</feature>
<dbReference type="PROSITE" id="PS50977">
    <property type="entry name" value="HTH_TETR_2"/>
    <property type="match status" value="1"/>
</dbReference>
<dbReference type="Proteomes" id="UP000284395">
    <property type="component" value="Unassembled WGS sequence"/>
</dbReference>
<organism evidence="4 5">
    <name type="scientific">Altericroceibacterium spongiae</name>
    <dbReference type="NCBI Taxonomy" id="2320269"/>
    <lineage>
        <taxon>Bacteria</taxon>
        <taxon>Pseudomonadati</taxon>
        <taxon>Pseudomonadota</taxon>
        <taxon>Alphaproteobacteria</taxon>
        <taxon>Sphingomonadales</taxon>
        <taxon>Erythrobacteraceae</taxon>
        <taxon>Altericroceibacterium</taxon>
    </lineage>
</organism>
<dbReference type="GO" id="GO:0003677">
    <property type="term" value="F:DNA binding"/>
    <property type="evidence" value="ECO:0007669"/>
    <property type="project" value="UniProtKB-UniRule"/>
</dbReference>
<evidence type="ECO:0000313" key="4">
    <source>
        <dbReference type="EMBL" id="RKF20998.1"/>
    </source>
</evidence>
<proteinExistence type="predicted"/>
<sequence>MLSRKRLSSKESRMVALEAARALLIESGPQSVTLKAVAARIDRTHANLLHHFGSAAGLQSALSEHLAKTVCATIADAMRARRAGLSSAREVVDLTFDAFDREGGGQLASWMLVSGNEDALNPIVESIHSLMDEFAPTTADDPEKAAHDLREVTLGLVLMALGDALLGSQLSASLDLDRSTARERAEHMLQQAVPDARVRELASQAG</sequence>
<dbReference type="AlphaFoldDB" id="A0A420EK07"/>
<reference evidence="4 5" key="1">
    <citation type="submission" date="2018-09" db="EMBL/GenBank/DDBJ databases">
        <title>Altererythrobacter spongiae sp. nov., isolated from a marine sponge.</title>
        <authorList>
            <person name="Zhuang L."/>
            <person name="Luo L."/>
        </authorList>
    </citation>
    <scope>NUCLEOTIDE SEQUENCE [LARGE SCALE GENOMIC DNA]</scope>
    <source>
        <strain evidence="4 5">HN-Y73</strain>
    </source>
</reference>
<keyword evidence="5" id="KW-1185">Reference proteome</keyword>
<feature type="DNA-binding region" description="H-T-H motif" evidence="2">
    <location>
        <begin position="33"/>
        <end position="52"/>
    </location>
</feature>
<evidence type="ECO:0000313" key="5">
    <source>
        <dbReference type="Proteomes" id="UP000284395"/>
    </source>
</evidence>
<evidence type="ECO:0000256" key="2">
    <source>
        <dbReference type="PROSITE-ProRule" id="PRU00335"/>
    </source>
</evidence>
<dbReference type="RefSeq" id="WP_120324496.1">
    <property type="nucleotide sequence ID" value="NZ_RAPF01000004.1"/>
</dbReference>
<evidence type="ECO:0000259" key="3">
    <source>
        <dbReference type="PROSITE" id="PS50977"/>
    </source>
</evidence>
<dbReference type="InterPro" id="IPR009057">
    <property type="entry name" value="Homeodomain-like_sf"/>
</dbReference>
<dbReference type="Pfam" id="PF00440">
    <property type="entry name" value="TetR_N"/>
    <property type="match status" value="1"/>
</dbReference>
<accession>A0A420EK07</accession>
<gene>
    <name evidence="4" type="ORF">D6851_08580</name>
</gene>
<dbReference type="OrthoDB" id="5526106at2"/>
<evidence type="ECO:0000256" key="1">
    <source>
        <dbReference type="ARBA" id="ARBA00023125"/>
    </source>
</evidence>
<name>A0A420EK07_9SPHN</name>
<comment type="caution">
    <text evidence="4">The sequence shown here is derived from an EMBL/GenBank/DDBJ whole genome shotgun (WGS) entry which is preliminary data.</text>
</comment>
<dbReference type="InterPro" id="IPR001647">
    <property type="entry name" value="HTH_TetR"/>
</dbReference>
<dbReference type="SUPFAM" id="SSF46689">
    <property type="entry name" value="Homeodomain-like"/>
    <property type="match status" value="1"/>
</dbReference>
<dbReference type="EMBL" id="RAPF01000004">
    <property type="protein sequence ID" value="RKF20998.1"/>
    <property type="molecule type" value="Genomic_DNA"/>
</dbReference>
<dbReference type="Gene3D" id="1.10.357.10">
    <property type="entry name" value="Tetracycline Repressor, domain 2"/>
    <property type="match status" value="1"/>
</dbReference>